<comment type="caution">
    <text evidence="8">The sequence shown here is derived from an EMBL/GenBank/DDBJ whole genome shotgun (WGS) entry which is preliminary data.</text>
</comment>
<dbReference type="GO" id="GO:0000160">
    <property type="term" value="P:phosphorelay signal transduction system"/>
    <property type="evidence" value="ECO:0007669"/>
    <property type="project" value="UniProtKB-KW"/>
</dbReference>
<keyword evidence="4" id="KW-0238">DNA-binding</keyword>
<gene>
    <name evidence="8" type="ORF">JF887_14490</name>
</gene>
<feature type="domain" description="Response regulatory" evidence="7">
    <location>
        <begin position="4"/>
        <end position="120"/>
    </location>
</feature>
<dbReference type="InterPro" id="IPR050595">
    <property type="entry name" value="Bact_response_regulator"/>
</dbReference>
<dbReference type="Proteomes" id="UP000614410">
    <property type="component" value="Unassembled WGS sequence"/>
</dbReference>
<evidence type="ECO:0000256" key="1">
    <source>
        <dbReference type="ARBA" id="ARBA00022553"/>
    </source>
</evidence>
<dbReference type="AlphaFoldDB" id="A0A934NG01"/>
<evidence type="ECO:0000256" key="6">
    <source>
        <dbReference type="PROSITE-ProRule" id="PRU00169"/>
    </source>
</evidence>
<dbReference type="PANTHER" id="PTHR44591:SF3">
    <property type="entry name" value="RESPONSE REGULATORY DOMAIN-CONTAINING PROTEIN"/>
    <property type="match status" value="1"/>
</dbReference>
<keyword evidence="2" id="KW-0902">Two-component regulatory system</keyword>
<evidence type="ECO:0000313" key="8">
    <source>
        <dbReference type="EMBL" id="MBJ7610613.1"/>
    </source>
</evidence>
<reference evidence="8 9" key="1">
    <citation type="submission" date="2020-10" db="EMBL/GenBank/DDBJ databases">
        <title>Ca. Dormibacterota MAGs.</title>
        <authorList>
            <person name="Montgomery K."/>
        </authorList>
    </citation>
    <scope>NUCLEOTIDE SEQUENCE [LARGE SCALE GENOMIC DNA]</scope>
    <source>
        <strain evidence="8">Mitchell_Peninsula_5</strain>
    </source>
</reference>
<dbReference type="EMBL" id="JAEKNN010000068">
    <property type="protein sequence ID" value="MBJ7610613.1"/>
    <property type="molecule type" value="Genomic_DNA"/>
</dbReference>
<protein>
    <submittedName>
        <fullName evidence="8">Response regulator</fullName>
    </submittedName>
</protein>
<evidence type="ECO:0000256" key="4">
    <source>
        <dbReference type="ARBA" id="ARBA00023125"/>
    </source>
</evidence>
<organism evidence="8 9">
    <name type="scientific">Candidatus Amunia macphersoniae</name>
    <dbReference type="NCBI Taxonomy" id="3127014"/>
    <lineage>
        <taxon>Bacteria</taxon>
        <taxon>Bacillati</taxon>
        <taxon>Candidatus Dormiibacterota</taxon>
        <taxon>Candidatus Dormibacteria</taxon>
        <taxon>Candidatus Aeolococcales</taxon>
        <taxon>Candidatus Aeolococcaceae</taxon>
        <taxon>Candidatus Amunia</taxon>
    </lineage>
</organism>
<dbReference type="Pfam" id="PF00072">
    <property type="entry name" value="Response_reg"/>
    <property type="match status" value="1"/>
</dbReference>
<dbReference type="SUPFAM" id="SSF52172">
    <property type="entry name" value="CheY-like"/>
    <property type="match status" value="1"/>
</dbReference>
<dbReference type="PROSITE" id="PS50110">
    <property type="entry name" value="RESPONSE_REGULATORY"/>
    <property type="match status" value="1"/>
</dbReference>
<keyword evidence="5" id="KW-0804">Transcription</keyword>
<evidence type="ECO:0000259" key="7">
    <source>
        <dbReference type="PROSITE" id="PS50110"/>
    </source>
</evidence>
<evidence type="ECO:0000256" key="5">
    <source>
        <dbReference type="ARBA" id="ARBA00023163"/>
    </source>
</evidence>
<dbReference type="Gene3D" id="3.40.50.2300">
    <property type="match status" value="1"/>
</dbReference>
<feature type="modified residue" description="4-aspartylphosphate" evidence="6">
    <location>
        <position position="53"/>
    </location>
</feature>
<evidence type="ECO:0000256" key="3">
    <source>
        <dbReference type="ARBA" id="ARBA00023015"/>
    </source>
</evidence>
<dbReference type="InterPro" id="IPR001789">
    <property type="entry name" value="Sig_transdc_resp-reg_receiver"/>
</dbReference>
<keyword evidence="3" id="KW-0805">Transcription regulation</keyword>
<keyword evidence="1 6" id="KW-0597">Phosphoprotein</keyword>
<dbReference type="PANTHER" id="PTHR44591">
    <property type="entry name" value="STRESS RESPONSE REGULATOR PROTEIN 1"/>
    <property type="match status" value="1"/>
</dbReference>
<name>A0A934NG01_9BACT</name>
<accession>A0A934NG01</accession>
<evidence type="ECO:0000256" key="2">
    <source>
        <dbReference type="ARBA" id="ARBA00023012"/>
    </source>
</evidence>
<dbReference type="GO" id="GO:0003677">
    <property type="term" value="F:DNA binding"/>
    <property type="evidence" value="ECO:0007669"/>
    <property type="project" value="UniProtKB-KW"/>
</dbReference>
<proteinExistence type="predicted"/>
<dbReference type="SMART" id="SM00448">
    <property type="entry name" value="REC"/>
    <property type="match status" value="1"/>
</dbReference>
<evidence type="ECO:0000313" key="9">
    <source>
        <dbReference type="Proteomes" id="UP000614410"/>
    </source>
</evidence>
<dbReference type="InterPro" id="IPR011006">
    <property type="entry name" value="CheY-like_superfamily"/>
</dbReference>
<sequence>MSRRVLVVDDDPRLLHIVAMYLGIEGYEVAMAANGEDGLTEVEKQRPDLIILDIMMPGMDGIEACRQIRANPDTAEIPVLMFSALSGDEDVERARLAGANHLITKPFNLVGLGSVVKSFFASDNPVAV</sequence>
<dbReference type="FunFam" id="3.40.50.2300:FF:000001">
    <property type="entry name" value="DNA-binding response regulator PhoB"/>
    <property type="match status" value="1"/>
</dbReference>